<dbReference type="InterPro" id="IPR029026">
    <property type="entry name" value="tRNA_m1G_MTases_N"/>
</dbReference>
<keyword evidence="1 4" id="KW-0489">Methyltransferase</keyword>
<proteinExistence type="predicted"/>
<dbReference type="GO" id="GO:0008173">
    <property type="term" value="F:RNA methyltransferase activity"/>
    <property type="evidence" value="ECO:0007669"/>
    <property type="project" value="InterPro"/>
</dbReference>
<dbReference type="PANTHER" id="PTHR46429:SF1">
    <property type="entry name" value="23S RRNA (GUANOSINE-2'-O-)-METHYLTRANSFERASE RLMB"/>
    <property type="match status" value="1"/>
</dbReference>
<feature type="domain" description="RNA 2-O ribose methyltransferase substrate binding" evidence="3">
    <location>
        <begin position="15"/>
        <end position="81"/>
    </location>
</feature>
<gene>
    <name evidence="4" type="ORF">HE1_01027</name>
</gene>
<dbReference type="GO" id="GO:0006396">
    <property type="term" value="P:RNA processing"/>
    <property type="evidence" value="ECO:0007669"/>
    <property type="project" value="InterPro"/>
</dbReference>
<evidence type="ECO:0000256" key="2">
    <source>
        <dbReference type="ARBA" id="ARBA00022679"/>
    </source>
</evidence>
<evidence type="ECO:0000256" key="1">
    <source>
        <dbReference type="ARBA" id="ARBA00022603"/>
    </source>
</evidence>
<reference evidence="4 5" key="1">
    <citation type="journal article" date="2014" name="FEMS Microbiol. Lett.">
        <title>Draft genome sequences of three Holospora species (Holospora obtusa, Holospora undulata, and Holospora elegans), endonuclear symbiotic bacteria of the ciliate Paramecium caudatum.</title>
        <authorList>
            <person name="Dohra H."/>
            <person name="Tanaka K."/>
            <person name="Suzuki T."/>
            <person name="Fujishima M."/>
            <person name="Suzuki H."/>
        </authorList>
    </citation>
    <scope>NUCLEOTIDE SEQUENCE [LARGE SCALE GENOMIC DNA]</scope>
    <source>
        <strain evidence="4 5">E1</strain>
    </source>
</reference>
<comment type="caution">
    <text evidence="4">The sequence shown here is derived from an EMBL/GenBank/DDBJ whole genome shotgun (WGS) entry which is preliminary data.</text>
</comment>
<keyword evidence="2 4" id="KW-0808">Transferase</keyword>
<dbReference type="InterPro" id="IPR029064">
    <property type="entry name" value="Ribosomal_eL30-like_sf"/>
</dbReference>
<dbReference type="SUPFAM" id="SSF75217">
    <property type="entry name" value="alpha/beta knot"/>
    <property type="match status" value="1"/>
</dbReference>
<dbReference type="Gene3D" id="3.40.1280.10">
    <property type="match status" value="1"/>
</dbReference>
<keyword evidence="5" id="KW-1185">Reference proteome</keyword>
<dbReference type="GO" id="GO:0032259">
    <property type="term" value="P:methylation"/>
    <property type="evidence" value="ECO:0007669"/>
    <property type="project" value="UniProtKB-KW"/>
</dbReference>
<dbReference type="SMART" id="SM00967">
    <property type="entry name" value="SpoU_sub_bind"/>
    <property type="match status" value="1"/>
</dbReference>
<evidence type="ECO:0000313" key="4">
    <source>
        <dbReference type="EMBL" id="GAJ46689.1"/>
    </source>
</evidence>
<dbReference type="InterPro" id="IPR004441">
    <property type="entry name" value="rRNA_MeTrfase_TrmH"/>
</dbReference>
<name>A0A023DYU3_9PROT</name>
<dbReference type="GO" id="GO:0003723">
    <property type="term" value="F:RNA binding"/>
    <property type="evidence" value="ECO:0007669"/>
    <property type="project" value="InterPro"/>
</dbReference>
<dbReference type="GO" id="GO:0005829">
    <property type="term" value="C:cytosol"/>
    <property type="evidence" value="ECO:0007669"/>
    <property type="project" value="TreeGrafter"/>
</dbReference>
<dbReference type="Proteomes" id="UP000024842">
    <property type="component" value="Unassembled WGS sequence"/>
</dbReference>
<dbReference type="InterPro" id="IPR029028">
    <property type="entry name" value="Alpha/beta_knot_MTases"/>
</dbReference>
<dbReference type="AlphaFoldDB" id="A0A023DYU3"/>
<accession>A0A023DYU3</accession>
<dbReference type="RefSeq" id="WP_006290680.1">
    <property type="nucleotide sequence ID" value="NZ_BAUP01000124.1"/>
</dbReference>
<dbReference type="PANTHER" id="PTHR46429">
    <property type="entry name" value="23S RRNA (GUANOSINE-2'-O-)-METHYLTRANSFERASE RLMB"/>
    <property type="match status" value="1"/>
</dbReference>
<dbReference type="Pfam" id="PF00588">
    <property type="entry name" value="SpoU_methylase"/>
    <property type="match status" value="1"/>
</dbReference>
<dbReference type="EMBL" id="BAUP01000124">
    <property type="protein sequence ID" value="GAJ46689.1"/>
    <property type="molecule type" value="Genomic_DNA"/>
</dbReference>
<evidence type="ECO:0000313" key="5">
    <source>
        <dbReference type="Proteomes" id="UP000024842"/>
    </source>
</evidence>
<organism evidence="4 5">
    <name type="scientific">Holospora elegans E1</name>
    <dbReference type="NCBI Taxonomy" id="1427503"/>
    <lineage>
        <taxon>Bacteria</taxon>
        <taxon>Pseudomonadati</taxon>
        <taxon>Pseudomonadota</taxon>
        <taxon>Alphaproteobacteria</taxon>
        <taxon>Holosporales</taxon>
        <taxon>Holosporaceae</taxon>
        <taxon>Holospora</taxon>
    </lineage>
</organism>
<evidence type="ECO:0000259" key="3">
    <source>
        <dbReference type="SMART" id="SM00967"/>
    </source>
</evidence>
<dbReference type="CDD" id="cd18103">
    <property type="entry name" value="SpoU-like_RlmB"/>
    <property type="match status" value="1"/>
</dbReference>
<dbReference type="SUPFAM" id="SSF55315">
    <property type="entry name" value="L30e-like"/>
    <property type="match status" value="1"/>
</dbReference>
<protein>
    <submittedName>
        <fullName evidence="4">23S rRNA (Guanosine-2'-O-)-methyltransferase RlmB</fullName>
    </submittedName>
</protein>
<dbReference type="STRING" id="1427503.HE1_01027"/>
<dbReference type="InterPro" id="IPR001537">
    <property type="entry name" value="SpoU_MeTrfase"/>
</dbReference>
<dbReference type="InterPro" id="IPR013123">
    <property type="entry name" value="SpoU_subst-bd"/>
</dbReference>
<sequence>MKVEKEKKLKREKIWIWGIHSVEAALCSGRSVYELLYISSKSERFGRFGGRQCKGGDIDQIVPKGAVHQGVALLTDPSPSLSLEDLDPKKGTVLVLDQVVDPHNVGALWRSAAAFQAQAILFLTQRSANPEKGSSKNSNLDGVITKAASGATEKVPYVLVVNLGRALETLKSKGFFCVGLCETGKILDPKPAFQDLSLALIVGQEGKGLRFLTRQYCDILWKLRVCPDFPTLNVSVAAAVALSELYALKK</sequence>